<evidence type="ECO:0000256" key="2">
    <source>
        <dbReference type="SAM" id="SignalP"/>
    </source>
</evidence>
<proteinExistence type="predicted"/>
<evidence type="ECO:0000256" key="1">
    <source>
        <dbReference type="SAM" id="MobiDB-lite"/>
    </source>
</evidence>
<dbReference type="Proteomes" id="UP000317893">
    <property type="component" value="Unassembled WGS sequence"/>
</dbReference>
<feature type="compositionally biased region" description="Low complexity" evidence="1">
    <location>
        <begin position="29"/>
        <end position="48"/>
    </location>
</feature>
<evidence type="ECO:0000313" key="4">
    <source>
        <dbReference type="Proteomes" id="UP000317893"/>
    </source>
</evidence>
<dbReference type="PROSITE" id="PS51257">
    <property type="entry name" value="PROKAR_LIPOPROTEIN"/>
    <property type="match status" value="1"/>
</dbReference>
<sequence length="156" mass="14909">MTPRLAVLLVSSVLLTACGAGGGGPAPEEPATGSDAASSSGSTGPAGAFPVVIERRGGIAGFADRVSVAADGTASVTTKRGAQPGCRLEATAVTALTAAVTAITASPGTPPPSSVSDAMTVTVRRGAEPPVVVPDEAGEPGAVVTQVLTRATSAGC</sequence>
<dbReference type="AlphaFoldDB" id="A0A542DY21"/>
<feature type="chain" id="PRO_5021874218" evidence="2">
    <location>
        <begin position="23"/>
        <end position="156"/>
    </location>
</feature>
<keyword evidence="4" id="KW-1185">Reference proteome</keyword>
<keyword evidence="2" id="KW-0732">Signal</keyword>
<reference evidence="3 4" key="1">
    <citation type="submission" date="2019-06" db="EMBL/GenBank/DDBJ databases">
        <title>Sequencing the genomes of 1000 actinobacteria strains.</title>
        <authorList>
            <person name="Klenk H.-P."/>
        </authorList>
    </citation>
    <scope>NUCLEOTIDE SEQUENCE [LARGE SCALE GENOMIC DNA]</scope>
    <source>
        <strain evidence="3 4">DSM 18607</strain>
    </source>
</reference>
<evidence type="ECO:0000313" key="3">
    <source>
        <dbReference type="EMBL" id="TQJ07991.1"/>
    </source>
</evidence>
<dbReference type="OrthoDB" id="4871540at2"/>
<feature type="signal peptide" evidence="2">
    <location>
        <begin position="1"/>
        <end position="22"/>
    </location>
</feature>
<feature type="region of interest" description="Disordered" evidence="1">
    <location>
        <begin position="21"/>
        <end position="49"/>
    </location>
</feature>
<gene>
    <name evidence="3" type="ORF">FB458_1068</name>
</gene>
<dbReference type="EMBL" id="VFMN01000001">
    <property type="protein sequence ID" value="TQJ07991.1"/>
    <property type="molecule type" value="Genomic_DNA"/>
</dbReference>
<comment type="caution">
    <text evidence="3">The sequence shown here is derived from an EMBL/GenBank/DDBJ whole genome shotgun (WGS) entry which is preliminary data.</text>
</comment>
<accession>A0A542DY21</accession>
<protein>
    <submittedName>
        <fullName evidence="3">Uncharacterized protein</fullName>
    </submittedName>
</protein>
<dbReference type="RefSeq" id="WP_141847383.1">
    <property type="nucleotide sequence ID" value="NZ_BAAAPR010000002.1"/>
</dbReference>
<organism evidence="3 4">
    <name type="scientific">Lapillicoccus jejuensis</name>
    <dbReference type="NCBI Taxonomy" id="402171"/>
    <lineage>
        <taxon>Bacteria</taxon>
        <taxon>Bacillati</taxon>
        <taxon>Actinomycetota</taxon>
        <taxon>Actinomycetes</taxon>
        <taxon>Micrococcales</taxon>
        <taxon>Intrasporangiaceae</taxon>
        <taxon>Lapillicoccus</taxon>
    </lineage>
</organism>
<name>A0A542DY21_9MICO</name>